<evidence type="ECO:0000256" key="4">
    <source>
        <dbReference type="ARBA" id="ARBA00023242"/>
    </source>
</evidence>
<feature type="compositionally biased region" description="Polar residues" evidence="5">
    <location>
        <begin position="743"/>
        <end position="753"/>
    </location>
</feature>
<feature type="region of interest" description="Disordered" evidence="5">
    <location>
        <begin position="743"/>
        <end position="762"/>
    </location>
</feature>
<evidence type="ECO:0000313" key="8">
    <source>
        <dbReference type="Proteomes" id="UP000093000"/>
    </source>
</evidence>
<protein>
    <recommendedName>
        <fullName evidence="3">Pre-rRNA-processing protein RIX1</fullName>
    </recommendedName>
</protein>
<dbReference type="Pfam" id="PF08167">
    <property type="entry name" value="RIX1"/>
    <property type="match status" value="1"/>
</dbReference>
<evidence type="ECO:0000256" key="2">
    <source>
        <dbReference type="ARBA" id="ARBA00010511"/>
    </source>
</evidence>
<dbReference type="GO" id="GO:0006364">
    <property type="term" value="P:rRNA processing"/>
    <property type="evidence" value="ECO:0007669"/>
    <property type="project" value="TreeGrafter"/>
</dbReference>
<evidence type="ECO:0000256" key="1">
    <source>
        <dbReference type="ARBA" id="ARBA00004123"/>
    </source>
</evidence>
<accession>A0A1C7NNG7</accession>
<dbReference type="SUPFAM" id="SSF48371">
    <property type="entry name" value="ARM repeat"/>
    <property type="match status" value="1"/>
</dbReference>
<dbReference type="PANTHER" id="PTHR34105">
    <property type="entry name" value="PROLINE-, GLUTAMIC ACID- AND LEUCINE-RICH PROTEIN 1"/>
    <property type="match status" value="1"/>
</dbReference>
<sequence>MSTQLTSANKNGHLLSNILNLYMANDNLIHQNLSFILDIILNHRLFSTSTESDELTAVYRKWTVRLNAILQSKNTVARWCAVKLIRVTCENSHALLLSNAKTWSAQLLGFVGKSEPTAVHQESIETLTYLFAYTADKPELQREIATPNLQRYNQLLIQLGRKQELLPVVLAALTTNIRSFPSTARHIAEPCLQLCLSCLDGSKDYDANTIKRANDCLVSLYIAGGKAQMADQWKESLSRLIGSVHECLNRLFDTVDEESLESELPKSYPFLSVPSDYVDAFPILLRRIQLIQESISVFLTTSTSVAVGVPIAHLIDLICRIYNVSEGSLMREFKDKSEFFTLVMCLPALHLSTCKMVTSLLYCSGSEMIRYNKLFSRILLRLLNEHRHKRTLKIAVYQLMSLCIGKCGYTFAESVHKPLIAAVLQDLQIIEHKATISTQPQQSQQQQQKHKKRKTDVTNSDALTSKTVSATPADVQVAAIGALTALVEVYGFAMDNGQRASVDSLILSRLIQIIPASDLSEEDVILIKSELYQCLIASVTHPIETQASILPHAARLFSAGTNDASHELQMICKKGSTVCDLIMHSRLPPVQRTMPKSVPTVAITVQEQHVESEDEEMIDQQERTPEIVDERVQEEEVEEENEEEAEQEEEEEKKKDEEKKKEEVVEQLDETKISQVTTETVENQTTIVAVNESSAKETLPAQDEAAEKPLVSMPVTIEEKKIEIETTTRVPVAPIENKQTFIDLTSDSNTPTPKLNDMDLNFDMDMDMPAIDLAGPDTDDEDD</sequence>
<keyword evidence="8" id="KW-1185">Reference proteome</keyword>
<feature type="domain" description="Pre-rRNA-processing protein RIX1 N-terminal" evidence="6">
    <location>
        <begin position="18"/>
        <end position="204"/>
    </location>
</feature>
<name>A0A1C7NNG7_9FUNG</name>
<dbReference type="AlphaFoldDB" id="A0A1C7NNG7"/>
<comment type="subcellular location">
    <subcellularLocation>
        <location evidence="1">Nucleus</location>
    </subcellularLocation>
</comment>
<feature type="compositionally biased region" description="Acidic residues" evidence="5">
    <location>
        <begin position="632"/>
        <end position="651"/>
    </location>
</feature>
<dbReference type="OrthoDB" id="20900at2759"/>
<comment type="caution">
    <text evidence="7">The sequence shown here is derived from an EMBL/GenBank/DDBJ whole genome shotgun (WGS) entry which is preliminary data.</text>
</comment>
<feature type="compositionally biased region" description="Basic and acidic residues" evidence="5">
    <location>
        <begin position="620"/>
        <end position="631"/>
    </location>
</feature>
<dbReference type="InterPro" id="IPR011989">
    <property type="entry name" value="ARM-like"/>
</dbReference>
<feature type="region of interest" description="Disordered" evidence="5">
    <location>
        <begin position="608"/>
        <end position="673"/>
    </location>
</feature>
<organism evidence="7 8">
    <name type="scientific">Choanephora cucurbitarum</name>
    <dbReference type="NCBI Taxonomy" id="101091"/>
    <lineage>
        <taxon>Eukaryota</taxon>
        <taxon>Fungi</taxon>
        <taxon>Fungi incertae sedis</taxon>
        <taxon>Mucoromycota</taxon>
        <taxon>Mucoromycotina</taxon>
        <taxon>Mucoromycetes</taxon>
        <taxon>Mucorales</taxon>
        <taxon>Mucorineae</taxon>
        <taxon>Choanephoraceae</taxon>
        <taxon>Choanephoroideae</taxon>
        <taxon>Choanephora</taxon>
    </lineage>
</organism>
<feature type="region of interest" description="Disordered" evidence="5">
    <location>
        <begin position="438"/>
        <end position="460"/>
    </location>
</feature>
<dbReference type="Gene3D" id="1.25.10.10">
    <property type="entry name" value="Leucine-rich Repeat Variant"/>
    <property type="match status" value="1"/>
</dbReference>
<evidence type="ECO:0000256" key="3">
    <source>
        <dbReference type="ARBA" id="ARBA00021502"/>
    </source>
</evidence>
<keyword evidence="4" id="KW-0539">Nucleus</keyword>
<gene>
    <name evidence="7" type="primary">rix1</name>
    <name evidence="7" type="ORF">A0J61_03139</name>
</gene>
<reference evidence="7 8" key="1">
    <citation type="submission" date="2016-03" db="EMBL/GenBank/DDBJ databases">
        <title>Choanephora cucurbitarum.</title>
        <authorList>
            <person name="Min B."/>
            <person name="Park H."/>
            <person name="Park J.-H."/>
            <person name="Shin H.-D."/>
            <person name="Choi I.-G."/>
        </authorList>
    </citation>
    <scope>NUCLEOTIDE SEQUENCE [LARGE SCALE GENOMIC DNA]</scope>
    <source>
        <strain evidence="7 8">KUS-F28377</strain>
    </source>
</reference>
<dbReference type="FunCoup" id="A0A1C7NNG7">
    <property type="interactions" value="200"/>
</dbReference>
<dbReference type="EMBL" id="LUGH01000130">
    <property type="protein sequence ID" value="OBZ88814.1"/>
    <property type="molecule type" value="Genomic_DNA"/>
</dbReference>
<dbReference type="PANTHER" id="PTHR34105:SF1">
    <property type="entry name" value="PROLINE-, GLUTAMIC ACID- AND LEUCINE-RICH PROTEIN 1"/>
    <property type="match status" value="1"/>
</dbReference>
<evidence type="ECO:0000313" key="7">
    <source>
        <dbReference type="EMBL" id="OBZ88814.1"/>
    </source>
</evidence>
<evidence type="ECO:0000259" key="6">
    <source>
        <dbReference type="Pfam" id="PF08167"/>
    </source>
</evidence>
<dbReference type="InterPro" id="IPR012583">
    <property type="entry name" value="RIX1_N"/>
</dbReference>
<comment type="similarity">
    <text evidence="2">Belongs to the RIX1/PELP1 family.</text>
</comment>
<dbReference type="STRING" id="101091.A0A1C7NNG7"/>
<dbReference type="Proteomes" id="UP000093000">
    <property type="component" value="Unassembled WGS sequence"/>
</dbReference>
<dbReference type="InterPro" id="IPR016024">
    <property type="entry name" value="ARM-type_fold"/>
</dbReference>
<evidence type="ECO:0000256" key="5">
    <source>
        <dbReference type="SAM" id="MobiDB-lite"/>
    </source>
</evidence>
<feature type="compositionally biased region" description="Basic and acidic residues" evidence="5">
    <location>
        <begin position="652"/>
        <end position="672"/>
    </location>
</feature>
<dbReference type="InParanoid" id="A0A1C7NNG7"/>
<proteinExistence type="inferred from homology"/>
<dbReference type="GO" id="GO:0005634">
    <property type="term" value="C:nucleus"/>
    <property type="evidence" value="ECO:0007669"/>
    <property type="project" value="UniProtKB-SubCell"/>
</dbReference>